<proteinExistence type="predicted"/>
<evidence type="ECO:0000313" key="3">
    <source>
        <dbReference type="EMBL" id="QTD52555.1"/>
    </source>
</evidence>
<sequence length="99" mass="11596">MWWHFIGEVARMHPGEIFPFIIVLAVIATVFVYKLAKLYLEARYGPLDHSRKKREKKPRPQGPPLDQDGYEALQQRSAELNRRLANLEEILRAEHTTTK</sequence>
<keyword evidence="2" id="KW-0472">Membrane</keyword>
<feature type="transmembrane region" description="Helical" evidence="2">
    <location>
        <begin position="17"/>
        <end position="36"/>
    </location>
</feature>
<keyword evidence="4" id="KW-1185">Reference proteome</keyword>
<keyword evidence="2" id="KW-0812">Transmembrane</keyword>
<dbReference type="EMBL" id="CP071793">
    <property type="protein sequence ID" value="QTD52555.1"/>
    <property type="molecule type" value="Genomic_DNA"/>
</dbReference>
<protein>
    <submittedName>
        <fullName evidence="3">Uncharacterized protein</fullName>
    </submittedName>
</protein>
<dbReference type="KEGG" id="scor:J3U87_08785"/>
<feature type="region of interest" description="Disordered" evidence="1">
    <location>
        <begin position="48"/>
        <end position="69"/>
    </location>
</feature>
<organism evidence="3 4">
    <name type="scientific">Sulfidibacter corallicola</name>
    <dbReference type="NCBI Taxonomy" id="2818388"/>
    <lineage>
        <taxon>Bacteria</taxon>
        <taxon>Pseudomonadati</taxon>
        <taxon>Acidobacteriota</taxon>
        <taxon>Holophagae</taxon>
        <taxon>Acanthopleuribacterales</taxon>
        <taxon>Acanthopleuribacteraceae</taxon>
        <taxon>Sulfidibacter</taxon>
    </lineage>
</organism>
<name>A0A8A4U1D4_SULCO</name>
<feature type="compositionally biased region" description="Basic residues" evidence="1">
    <location>
        <begin position="50"/>
        <end position="59"/>
    </location>
</feature>
<evidence type="ECO:0000256" key="1">
    <source>
        <dbReference type="SAM" id="MobiDB-lite"/>
    </source>
</evidence>
<dbReference type="RefSeq" id="WP_237382661.1">
    <property type="nucleotide sequence ID" value="NZ_CP071793.1"/>
</dbReference>
<dbReference type="Proteomes" id="UP000663929">
    <property type="component" value="Chromosome"/>
</dbReference>
<keyword evidence="2" id="KW-1133">Transmembrane helix</keyword>
<evidence type="ECO:0000313" key="4">
    <source>
        <dbReference type="Proteomes" id="UP000663929"/>
    </source>
</evidence>
<gene>
    <name evidence="3" type="ORF">J3U87_08785</name>
</gene>
<accession>A0A8A4U1D4</accession>
<reference evidence="3" key="1">
    <citation type="submission" date="2021-03" db="EMBL/GenBank/DDBJ databases">
        <title>Acanthopleuribacteraceae sp. M133.</title>
        <authorList>
            <person name="Wang G."/>
        </authorList>
    </citation>
    <scope>NUCLEOTIDE SEQUENCE</scope>
    <source>
        <strain evidence="3">M133</strain>
    </source>
</reference>
<evidence type="ECO:0000256" key="2">
    <source>
        <dbReference type="SAM" id="Phobius"/>
    </source>
</evidence>
<dbReference type="AlphaFoldDB" id="A0A8A4U1D4"/>